<keyword evidence="3" id="KW-1185">Reference proteome</keyword>
<feature type="chain" id="PRO_5003821422" evidence="1">
    <location>
        <begin position="19"/>
        <end position="120"/>
    </location>
</feature>
<feature type="signal peptide" evidence="1">
    <location>
        <begin position="1"/>
        <end position="18"/>
    </location>
</feature>
<dbReference type="VEuPathDB" id="MicrosporidiaDB:EDEG_01977"/>
<evidence type="ECO:0000313" key="3">
    <source>
        <dbReference type="Proteomes" id="UP000003163"/>
    </source>
</evidence>
<organism evidence="2 3">
    <name type="scientific">Edhazardia aedis (strain USNM 41457)</name>
    <name type="common">Microsporidian parasite</name>
    <dbReference type="NCBI Taxonomy" id="1003232"/>
    <lineage>
        <taxon>Eukaryota</taxon>
        <taxon>Fungi</taxon>
        <taxon>Fungi incertae sedis</taxon>
        <taxon>Microsporidia</taxon>
        <taxon>Edhazardia</taxon>
    </lineage>
</organism>
<sequence>MFFAIFLKFLLASDQAITDQNHGLADKKEIDTPTTTTNASIPDAAYDGGCYLNKEQVFLLKFVLSEAEFNLNHFLRHSNSRIDLFISSLNGMNDLKVNMPGVFKDVEKKHIPTRRKIDFF</sequence>
<protein>
    <submittedName>
        <fullName evidence="2">Uncharacterized protein</fullName>
    </submittedName>
</protein>
<reference evidence="2 3" key="1">
    <citation type="submission" date="2011-08" db="EMBL/GenBank/DDBJ databases">
        <authorList>
            <person name="Liu Z.J."/>
            <person name="Shi F.L."/>
            <person name="Lu J.Q."/>
            <person name="Li M."/>
            <person name="Wang Z.L."/>
        </authorList>
    </citation>
    <scope>NUCLEOTIDE SEQUENCE [LARGE SCALE GENOMIC DNA]</scope>
    <source>
        <strain evidence="2 3">USNM 41457</strain>
    </source>
</reference>
<keyword evidence="1" id="KW-0732">Signal</keyword>
<dbReference type="InParanoid" id="J9D8A2"/>
<dbReference type="Proteomes" id="UP000003163">
    <property type="component" value="Unassembled WGS sequence"/>
</dbReference>
<evidence type="ECO:0000313" key="2">
    <source>
        <dbReference type="EMBL" id="EJW03739.1"/>
    </source>
</evidence>
<dbReference type="AlphaFoldDB" id="J9D8A2"/>
<reference evidence="3" key="2">
    <citation type="submission" date="2015-07" db="EMBL/GenBank/DDBJ databases">
        <title>Contrasting host-pathogen interactions and genome evolution in two generalist and specialist microsporidian pathogens of mosquitoes.</title>
        <authorList>
            <consortium name="The Broad Institute Genomics Platform"/>
            <consortium name="The Broad Institute Genome Sequencing Center for Infectious Disease"/>
            <person name="Cuomo C.A."/>
            <person name="Sanscrainte N.D."/>
            <person name="Goldberg J.M."/>
            <person name="Heiman D."/>
            <person name="Young S."/>
            <person name="Zeng Q."/>
            <person name="Becnel J.J."/>
            <person name="Birren B.W."/>
        </authorList>
    </citation>
    <scope>NUCLEOTIDE SEQUENCE [LARGE SCALE GENOMIC DNA]</scope>
    <source>
        <strain evidence="3">USNM 41457</strain>
    </source>
</reference>
<dbReference type="HOGENOM" id="CLU_2049669_0_0_1"/>
<gene>
    <name evidence="2" type="ORF">EDEG_01977</name>
</gene>
<proteinExistence type="predicted"/>
<dbReference type="EMBL" id="AFBI03000031">
    <property type="protein sequence ID" value="EJW03739.1"/>
    <property type="molecule type" value="Genomic_DNA"/>
</dbReference>
<accession>J9D8A2</accession>
<comment type="caution">
    <text evidence="2">The sequence shown here is derived from an EMBL/GenBank/DDBJ whole genome shotgun (WGS) entry which is preliminary data.</text>
</comment>
<evidence type="ECO:0000256" key="1">
    <source>
        <dbReference type="SAM" id="SignalP"/>
    </source>
</evidence>
<name>J9D8A2_EDHAE</name>